<feature type="region of interest" description="Disordered" evidence="1">
    <location>
        <begin position="1"/>
        <end position="32"/>
    </location>
</feature>
<name>A0A803QFZ9_CANSA</name>
<proteinExistence type="predicted"/>
<feature type="compositionally biased region" description="Low complexity" evidence="1">
    <location>
        <begin position="1"/>
        <end position="30"/>
    </location>
</feature>
<evidence type="ECO:0000256" key="1">
    <source>
        <dbReference type="SAM" id="MobiDB-lite"/>
    </source>
</evidence>
<dbReference type="Proteomes" id="UP000596661">
    <property type="component" value="Chromosome 9"/>
</dbReference>
<feature type="region of interest" description="Disordered" evidence="1">
    <location>
        <begin position="50"/>
        <end position="92"/>
    </location>
</feature>
<feature type="compositionally biased region" description="Polar residues" evidence="1">
    <location>
        <begin position="50"/>
        <end position="67"/>
    </location>
</feature>
<protein>
    <submittedName>
        <fullName evidence="2">Uncharacterized protein</fullName>
    </submittedName>
</protein>
<dbReference type="AlphaFoldDB" id="A0A803QFZ9"/>
<organism evidence="2 3">
    <name type="scientific">Cannabis sativa</name>
    <name type="common">Hemp</name>
    <name type="synonym">Marijuana</name>
    <dbReference type="NCBI Taxonomy" id="3483"/>
    <lineage>
        <taxon>Eukaryota</taxon>
        <taxon>Viridiplantae</taxon>
        <taxon>Streptophyta</taxon>
        <taxon>Embryophyta</taxon>
        <taxon>Tracheophyta</taxon>
        <taxon>Spermatophyta</taxon>
        <taxon>Magnoliopsida</taxon>
        <taxon>eudicotyledons</taxon>
        <taxon>Gunneridae</taxon>
        <taxon>Pentapetalae</taxon>
        <taxon>rosids</taxon>
        <taxon>fabids</taxon>
        <taxon>Rosales</taxon>
        <taxon>Cannabaceae</taxon>
        <taxon>Cannabis</taxon>
    </lineage>
</organism>
<reference evidence="2" key="2">
    <citation type="submission" date="2021-03" db="UniProtKB">
        <authorList>
            <consortium name="EnsemblPlants"/>
        </authorList>
    </citation>
    <scope>IDENTIFICATION</scope>
</reference>
<evidence type="ECO:0000313" key="2">
    <source>
        <dbReference type="EnsemblPlants" id="cds.evm.model.09.378"/>
    </source>
</evidence>
<reference evidence="2" key="1">
    <citation type="submission" date="2018-11" db="EMBL/GenBank/DDBJ databases">
        <authorList>
            <person name="Grassa J C."/>
        </authorList>
    </citation>
    <scope>NUCLEOTIDE SEQUENCE [LARGE SCALE GENOMIC DNA]</scope>
</reference>
<feature type="region of interest" description="Disordered" evidence="1">
    <location>
        <begin position="422"/>
        <end position="444"/>
    </location>
</feature>
<keyword evidence="3" id="KW-1185">Reference proteome</keyword>
<dbReference type="EMBL" id="UZAU01000723">
    <property type="status" value="NOT_ANNOTATED_CDS"/>
    <property type="molecule type" value="Genomic_DNA"/>
</dbReference>
<evidence type="ECO:0000313" key="3">
    <source>
        <dbReference type="Proteomes" id="UP000596661"/>
    </source>
</evidence>
<sequence>MKTISPSSSPTRSDSSPCTSNLGKASSSSSLPRHFTRSISIPFASAKVNLTSPTEPSMNLTVSVSSQPPNPKSMTKKKTVSSQSPHSSDPKKDNVCFRPLWPEYCVKLKYFPKIRELIEQRVCSLSVTHLQPPNENLVREFYANLDDNILNKKSKFLYLAYIWGNRFRFSPSTIGCVKKIKTIPHPIFYDDYKPSFKEIGSEITSNSEFVWNGKELPFTVLSEFYRILHKIALSNRWANSNISTINYNTTRFLFALGGSPIVYEHDKILHVPILGKSFTLVHGKSLPLSVMDVFATGKALAFFAPSSVTAPSAPLEGVSPASWQNQLFSKVNEFADNYARDQLHQRQFEKTVIDVLTVMTEMLKSFEACPDIPAHDDLSSSPDDGGAFSVHSFVLSPSNVGTDPFDTTSHISFILDSTLQPSSVGDDHGSSTGAIAPKRQGEQVSVRDQNYFTTAGVQGETSNAAQSSTPVDDITIVHGSATSLVAYSSSD</sequence>
<accession>A0A803QFZ9</accession>
<dbReference type="EnsemblPlants" id="evm.model.09.378">
    <property type="protein sequence ID" value="cds.evm.model.09.378"/>
    <property type="gene ID" value="evm.TU.09.378"/>
</dbReference>
<dbReference type="Gramene" id="evm.model.09.378">
    <property type="protein sequence ID" value="cds.evm.model.09.378"/>
    <property type="gene ID" value="evm.TU.09.378"/>
</dbReference>